<evidence type="ECO:0000256" key="4">
    <source>
        <dbReference type="ARBA" id="ARBA00023136"/>
    </source>
</evidence>
<dbReference type="RefSeq" id="WP_092532510.1">
    <property type="nucleotide sequence ID" value="NZ_FOWW01000007.1"/>
</dbReference>
<name>A0A1I5YFC3_9PSEU</name>
<comment type="subcellular location">
    <subcellularLocation>
        <location evidence="1">Membrane</location>
        <topology evidence="1">Multi-pass membrane protein</topology>
    </subcellularLocation>
</comment>
<evidence type="ECO:0000313" key="7">
    <source>
        <dbReference type="EMBL" id="SFQ42935.1"/>
    </source>
</evidence>
<feature type="transmembrane region" description="Helical" evidence="5">
    <location>
        <begin position="218"/>
        <end position="239"/>
    </location>
</feature>
<evidence type="ECO:0000256" key="3">
    <source>
        <dbReference type="ARBA" id="ARBA00022989"/>
    </source>
</evidence>
<evidence type="ECO:0000259" key="6">
    <source>
        <dbReference type="Pfam" id="PF12698"/>
    </source>
</evidence>
<dbReference type="STRING" id="587909.SAMN05421810_107120"/>
<organism evidence="7 8">
    <name type="scientific">Amycolatopsis arida</name>
    <dbReference type="NCBI Taxonomy" id="587909"/>
    <lineage>
        <taxon>Bacteria</taxon>
        <taxon>Bacillati</taxon>
        <taxon>Actinomycetota</taxon>
        <taxon>Actinomycetes</taxon>
        <taxon>Pseudonocardiales</taxon>
        <taxon>Pseudonocardiaceae</taxon>
        <taxon>Amycolatopsis</taxon>
    </lineage>
</organism>
<dbReference type="GO" id="GO:0140359">
    <property type="term" value="F:ABC-type transporter activity"/>
    <property type="evidence" value="ECO:0007669"/>
    <property type="project" value="InterPro"/>
</dbReference>
<feature type="domain" description="ABC-2 type transporter transmembrane" evidence="6">
    <location>
        <begin position="54"/>
        <end position="238"/>
    </location>
</feature>
<feature type="transmembrane region" description="Helical" evidence="5">
    <location>
        <begin position="163"/>
        <end position="181"/>
    </location>
</feature>
<keyword evidence="3 5" id="KW-1133">Transmembrane helix</keyword>
<feature type="transmembrane region" description="Helical" evidence="5">
    <location>
        <begin position="96"/>
        <end position="125"/>
    </location>
</feature>
<dbReference type="PANTHER" id="PTHR43027:SF2">
    <property type="entry name" value="TRANSPORT PERMEASE PROTEIN"/>
    <property type="match status" value="1"/>
</dbReference>
<evidence type="ECO:0000256" key="5">
    <source>
        <dbReference type="SAM" id="Phobius"/>
    </source>
</evidence>
<sequence length="249" mass="25777">MGTALAAISRAELTLLTRNLAMIAAGVLMPLAVAATFVFTGRTSPHVVGWGFEVSMMLMLLFGMSAYMTSAASLSYRRDELYLKRLRSGPVSDTTVLLGVLSPVIVLTLAQCLLMLVVVAVAGPAVPANPLLVLLVLLAGTAVGVTAGMATTGVTHSAEQAQTVGLPFLILLVGSGVWAGMDIAHGLSPVQLLLPGGAVLEVLRQAYGGGESTFTGQLAASAPGLGVLVAWVALGGLAARRWFRWEPRR</sequence>
<feature type="transmembrane region" description="Helical" evidence="5">
    <location>
        <begin position="131"/>
        <end position="151"/>
    </location>
</feature>
<dbReference type="AlphaFoldDB" id="A0A1I5YFC3"/>
<feature type="transmembrane region" description="Helical" evidence="5">
    <location>
        <begin position="54"/>
        <end position="76"/>
    </location>
</feature>
<evidence type="ECO:0000256" key="1">
    <source>
        <dbReference type="ARBA" id="ARBA00004141"/>
    </source>
</evidence>
<dbReference type="GO" id="GO:0016020">
    <property type="term" value="C:membrane"/>
    <property type="evidence" value="ECO:0007669"/>
    <property type="project" value="UniProtKB-SubCell"/>
</dbReference>
<dbReference type="InterPro" id="IPR013525">
    <property type="entry name" value="ABC2_TM"/>
</dbReference>
<keyword evidence="4 5" id="KW-0472">Membrane</keyword>
<evidence type="ECO:0000256" key="2">
    <source>
        <dbReference type="ARBA" id="ARBA00022692"/>
    </source>
</evidence>
<reference evidence="8" key="1">
    <citation type="submission" date="2016-10" db="EMBL/GenBank/DDBJ databases">
        <authorList>
            <person name="Varghese N."/>
            <person name="Submissions S."/>
        </authorList>
    </citation>
    <scope>NUCLEOTIDE SEQUENCE [LARGE SCALE GENOMIC DNA]</scope>
    <source>
        <strain evidence="8">CGMCC 4.5579</strain>
    </source>
</reference>
<dbReference type="EMBL" id="FOWW01000007">
    <property type="protein sequence ID" value="SFQ42935.1"/>
    <property type="molecule type" value="Genomic_DNA"/>
</dbReference>
<dbReference type="Proteomes" id="UP000198727">
    <property type="component" value="Unassembled WGS sequence"/>
</dbReference>
<evidence type="ECO:0000313" key="8">
    <source>
        <dbReference type="Proteomes" id="UP000198727"/>
    </source>
</evidence>
<dbReference type="PANTHER" id="PTHR43027">
    <property type="entry name" value="DOXORUBICIN RESISTANCE ABC TRANSPORTER PERMEASE PROTEIN DRRC-RELATED"/>
    <property type="match status" value="1"/>
</dbReference>
<gene>
    <name evidence="7" type="ORF">SAMN05421810_107120</name>
</gene>
<keyword evidence="2 5" id="KW-0812">Transmembrane</keyword>
<keyword evidence="8" id="KW-1185">Reference proteome</keyword>
<dbReference type="InterPro" id="IPR052902">
    <property type="entry name" value="ABC-2_transporter"/>
</dbReference>
<proteinExistence type="predicted"/>
<dbReference type="OrthoDB" id="3399482at2"/>
<dbReference type="Pfam" id="PF12698">
    <property type="entry name" value="ABC2_membrane_3"/>
    <property type="match status" value="1"/>
</dbReference>
<protein>
    <submittedName>
        <fullName evidence="7">ABC-2 type transport system permease protein</fullName>
    </submittedName>
</protein>
<feature type="transmembrane region" description="Helical" evidence="5">
    <location>
        <begin position="20"/>
        <end position="42"/>
    </location>
</feature>
<accession>A0A1I5YFC3</accession>